<evidence type="ECO:0000256" key="12">
    <source>
        <dbReference type="ARBA" id="ARBA00023002"/>
    </source>
</evidence>
<comment type="similarity">
    <text evidence="3">Belongs to the ABC transporter superfamily.</text>
</comment>
<evidence type="ECO:0000256" key="17">
    <source>
        <dbReference type="SAM" id="Phobius"/>
    </source>
</evidence>
<dbReference type="SUPFAM" id="SSF51735">
    <property type="entry name" value="NAD(P)-binding Rossmann-fold domains"/>
    <property type="match status" value="1"/>
</dbReference>
<keyword evidence="10" id="KW-1278">Translocase</keyword>
<proteinExistence type="inferred from homology"/>
<reference evidence="19 20" key="1">
    <citation type="submission" date="2017-02" db="EMBL/GenBank/DDBJ databases">
        <authorList>
            <person name="Peterson S.W."/>
        </authorList>
    </citation>
    <scope>NUCLEOTIDE SEQUENCE [LARGE SCALE GENOMIC DNA]</scope>
    <source>
        <strain evidence="19 20">ATCC 700135</strain>
    </source>
</reference>
<keyword evidence="7 17" id="KW-0812">Transmembrane</keyword>
<keyword evidence="9" id="KW-0067">ATP-binding</keyword>
<dbReference type="InterPro" id="IPR003439">
    <property type="entry name" value="ABC_transporter-like_ATP-bd"/>
</dbReference>
<dbReference type="AlphaFoldDB" id="A0A1T4JRU8"/>
<evidence type="ECO:0000256" key="3">
    <source>
        <dbReference type="ARBA" id="ARBA00005417"/>
    </source>
</evidence>
<gene>
    <name evidence="19" type="ORF">SAMN02745205_00329</name>
</gene>
<dbReference type="PROSITE" id="PS50893">
    <property type="entry name" value="ABC_TRANSPORTER_2"/>
    <property type="match status" value="1"/>
</dbReference>
<evidence type="ECO:0000256" key="14">
    <source>
        <dbReference type="ARBA" id="ARBA00023136"/>
    </source>
</evidence>
<dbReference type="CDD" id="cd03225">
    <property type="entry name" value="ABC_cobalt_CbiO_domain1"/>
    <property type="match status" value="1"/>
</dbReference>
<dbReference type="InterPro" id="IPR015856">
    <property type="entry name" value="ABC_transpr_CbiO/EcfA_su"/>
</dbReference>
<comment type="subcellular location">
    <subcellularLocation>
        <location evidence="1">Cell membrane</location>
        <topology evidence="1">Multi-pass membrane protein</topology>
    </subcellularLocation>
</comment>
<keyword evidence="6" id="KW-1003">Cell membrane</keyword>
<evidence type="ECO:0000256" key="6">
    <source>
        <dbReference type="ARBA" id="ARBA00022475"/>
    </source>
</evidence>
<evidence type="ECO:0000256" key="15">
    <source>
        <dbReference type="ARBA" id="ARBA00023244"/>
    </source>
</evidence>
<evidence type="ECO:0000256" key="7">
    <source>
        <dbReference type="ARBA" id="ARBA00022692"/>
    </source>
</evidence>
<dbReference type="PANTHER" id="PTHR43553:SF24">
    <property type="entry name" value="ENERGY-COUPLING FACTOR TRANSPORTER ATP-BINDING PROTEIN ECFA1"/>
    <property type="match status" value="1"/>
</dbReference>
<evidence type="ECO:0000256" key="13">
    <source>
        <dbReference type="ARBA" id="ARBA00023027"/>
    </source>
</evidence>
<dbReference type="GO" id="GO:0042626">
    <property type="term" value="F:ATPase-coupled transmembrane transporter activity"/>
    <property type="evidence" value="ECO:0007669"/>
    <property type="project" value="TreeGrafter"/>
</dbReference>
<dbReference type="GO" id="GO:0019354">
    <property type="term" value="P:siroheme biosynthetic process"/>
    <property type="evidence" value="ECO:0007669"/>
    <property type="project" value="UniProtKB-UniPathway"/>
</dbReference>
<evidence type="ECO:0000313" key="20">
    <source>
        <dbReference type="Proteomes" id="UP000189956"/>
    </source>
</evidence>
<keyword evidence="8" id="KW-0547">Nucleotide-binding</keyword>
<dbReference type="InterPro" id="IPR027417">
    <property type="entry name" value="P-loop_NTPase"/>
</dbReference>
<evidence type="ECO:0000256" key="2">
    <source>
        <dbReference type="ARBA" id="ARBA00005010"/>
    </source>
</evidence>
<dbReference type="GO" id="GO:0043115">
    <property type="term" value="F:precorrin-2 dehydrogenase activity"/>
    <property type="evidence" value="ECO:0007669"/>
    <property type="project" value="UniProtKB-EC"/>
</dbReference>
<dbReference type="InterPro" id="IPR006367">
    <property type="entry name" value="Sirohaem_synthase_N"/>
</dbReference>
<dbReference type="GO" id="GO:0016887">
    <property type="term" value="F:ATP hydrolysis activity"/>
    <property type="evidence" value="ECO:0007669"/>
    <property type="project" value="InterPro"/>
</dbReference>
<dbReference type="InterPro" id="IPR012809">
    <property type="entry name" value="ECF_CbiQ"/>
</dbReference>
<feature type="domain" description="ABC transporter" evidence="18">
    <location>
        <begin position="250"/>
        <end position="481"/>
    </location>
</feature>
<dbReference type="EMBL" id="FUWL01000003">
    <property type="protein sequence ID" value="SJZ32863.1"/>
    <property type="molecule type" value="Genomic_DNA"/>
</dbReference>
<protein>
    <recommendedName>
        <fullName evidence="4">precorrin-2 dehydrogenase</fullName>
        <ecNumber evidence="4">1.3.1.76</ecNumber>
    </recommendedName>
</protein>
<evidence type="ECO:0000256" key="11">
    <source>
        <dbReference type="ARBA" id="ARBA00022989"/>
    </source>
</evidence>
<comment type="catalytic activity">
    <reaction evidence="16">
        <text>precorrin-2 + NAD(+) = sirohydrochlorin + NADH + 2 H(+)</text>
        <dbReference type="Rhea" id="RHEA:15613"/>
        <dbReference type="ChEBI" id="CHEBI:15378"/>
        <dbReference type="ChEBI" id="CHEBI:57540"/>
        <dbReference type="ChEBI" id="CHEBI:57945"/>
        <dbReference type="ChEBI" id="CHEBI:58351"/>
        <dbReference type="ChEBI" id="CHEBI:58827"/>
        <dbReference type="EC" id="1.3.1.76"/>
    </reaction>
</comment>
<feature type="transmembrane region" description="Helical" evidence="17">
    <location>
        <begin position="77"/>
        <end position="97"/>
    </location>
</feature>
<keyword evidence="11 17" id="KW-1133">Transmembrane helix</keyword>
<sequence>MTSQQTDHPDSNKTQTTSGPLYKEMDSGLFRLFYPLIFLITALFVKSIIGQVVLLIPLVALHAWLTPRSGRAKLIRRVVLTLLFILLGTLPILLTSIEGGGQAILTLRRWGVTHETLRLFGLISLRCLNGFLAILLITSTTPIYSVMHRLRALGVPALFVELSELIYRYINVMTETASHILTAQRCRLGYTTWRSRAEHSGMLFAQTFILAHNDAEKVYQGLLSRGYSEEDIYSTPRGQSEPTTLNDSLLSVANASFGYEKDCPILHDITLEIKKGERIVLLGENGAGKSTLFALLSGIHKVQNGALSLRGEVLTDVNDLRHTVGFVFQNPSHQLFTPSVADEIAFGLKNLGLKGEALESEVDRIIRDFELHPLMKTPPHLLSEGQKKWVAIASIVAMSPEIIILDEPTAGLDKYFTERIRGLLTRLHTEGKTIILSTHDMDFAHRWAQRGIILHQGRIIADGDIDMIFTDTIALREANLQPPRYSKLRVGAASKEVESCPIFLPSQVHHALIVGGGQGAYRKALTLSHHGIPFDVISPEVCPEMQALIAAQGAHHIARTFIQGDTWRYTLVIAGTGHTTVDNMVSEECHQRSILVNNLSSATESTFVLGASSSKGDTTFAIQTKHRLPEVGQVLRDRYETYLDTHLDTERLHSLSRLRQDMISARRKGDNDRYNELKALYDNEKNELINRL</sequence>
<evidence type="ECO:0000256" key="9">
    <source>
        <dbReference type="ARBA" id="ARBA00022840"/>
    </source>
</evidence>
<dbReference type="Pfam" id="PF13241">
    <property type="entry name" value="NAD_binding_7"/>
    <property type="match status" value="1"/>
</dbReference>
<comment type="pathway">
    <text evidence="2">Porphyrin-containing compound metabolism; siroheme biosynthesis; sirohydrochlorin from precorrin-2: step 1/1.</text>
</comment>
<dbReference type="Gene3D" id="3.40.50.720">
    <property type="entry name" value="NAD(P)-binding Rossmann-like Domain"/>
    <property type="match status" value="1"/>
</dbReference>
<dbReference type="RefSeq" id="WP_078735508.1">
    <property type="nucleotide sequence ID" value="NZ_FUWL01000003.1"/>
</dbReference>
<keyword evidence="14 17" id="KW-0472">Membrane</keyword>
<dbReference type="SUPFAM" id="SSF52540">
    <property type="entry name" value="P-loop containing nucleoside triphosphate hydrolases"/>
    <property type="match status" value="1"/>
</dbReference>
<evidence type="ECO:0000313" key="19">
    <source>
        <dbReference type="EMBL" id="SJZ32863.1"/>
    </source>
</evidence>
<feature type="transmembrane region" description="Helical" evidence="17">
    <location>
        <begin position="117"/>
        <end position="138"/>
    </location>
</feature>
<dbReference type="Proteomes" id="UP000189956">
    <property type="component" value="Unassembled WGS sequence"/>
</dbReference>
<dbReference type="PANTHER" id="PTHR43553">
    <property type="entry name" value="HEAVY METAL TRANSPORTER"/>
    <property type="match status" value="1"/>
</dbReference>
<organism evidence="19 20">
    <name type="scientific">Porphyromonas cangingivalis</name>
    <dbReference type="NCBI Taxonomy" id="36874"/>
    <lineage>
        <taxon>Bacteria</taxon>
        <taxon>Pseudomonadati</taxon>
        <taxon>Bacteroidota</taxon>
        <taxon>Bacteroidia</taxon>
        <taxon>Bacteroidales</taxon>
        <taxon>Porphyromonadaceae</taxon>
        <taxon>Porphyromonas</taxon>
    </lineage>
</organism>
<evidence type="ECO:0000256" key="8">
    <source>
        <dbReference type="ARBA" id="ARBA00022741"/>
    </source>
</evidence>
<dbReference type="UniPathway" id="UPA00262">
    <property type="reaction ID" value="UER00222"/>
</dbReference>
<dbReference type="InterPro" id="IPR050095">
    <property type="entry name" value="ECF_ABC_transporter_ATP-bd"/>
</dbReference>
<feature type="transmembrane region" description="Helical" evidence="17">
    <location>
        <begin position="32"/>
        <end position="65"/>
    </location>
</feature>
<dbReference type="Pfam" id="PF02361">
    <property type="entry name" value="CbiQ"/>
    <property type="match status" value="1"/>
</dbReference>
<evidence type="ECO:0000256" key="4">
    <source>
        <dbReference type="ARBA" id="ARBA00012400"/>
    </source>
</evidence>
<dbReference type="InterPro" id="IPR003593">
    <property type="entry name" value="AAA+_ATPase"/>
</dbReference>
<dbReference type="Gene3D" id="3.40.50.300">
    <property type="entry name" value="P-loop containing nucleotide triphosphate hydrolases"/>
    <property type="match status" value="1"/>
</dbReference>
<dbReference type="GO" id="GO:0043190">
    <property type="term" value="C:ATP-binding cassette (ABC) transporter complex"/>
    <property type="evidence" value="ECO:0007669"/>
    <property type="project" value="InterPro"/>
</dbReference>
<dbReference type="FunFam" id="3.40.50.300:FF:000224">
    <property type="entry name" value="Energy-coupling factor transporter ATP-binding protein EcfA"/>
    <property type="match status" value="1"/>
</dbReference>
<evidence type="ECO:0000259" key="18">
    <source>
        <dbReference type="PROSITE" id="PS50893"/>
    </source>
</evidence>
<dbReference type="InterPro" id="IPR003339">
    <property type="entry name" value="ABC/ECF_trnsptr_transmembrane"/>
</dbReference>
<dbReference type="NCBIfam" id="TIGR01470">
    <property type="entry name" value="cysG_Nterm"/>
    <property type="match status" value="1"/>
</dbReference>
<evidence type="ECO:0000256" key="1">
    <source>
        <dbReference type="ARBA" id="ARBA00004651"/>
    </source>
</evidence>
<dbReference type="GO" id="GO:0005524">
    <property type="term" value="F:ATP binding"/>
    <property type="evidence" value="ECO:0007669"/>
    <property type="project" value="UniProtKB-KW"/>
</dbReference>
<keyword evidence="13" id="KW-0520">NAD</keyword>
<evidence type="ECO:0000256" key="10">
    <source>
        <dbReference type="ARBA" id="ARBA00022967"/>
    </source>
</evidence>
<evidence type="ECO:0000256" key="16">
    <source>
        <dbReference type="ARBA" id="ARBA00047561"/>
    </source>
</evidence>
<dbReference type="SMART" id="SM00382">
    <property type="entry name" value="AAA"/>
    <property type="match status" value="1"/>
</dbReference>
<keyword evidence="5" id="KW-0813">Transport</keyword>
<dbReference type="InterPro" id="IPR036291">
    <property type="entry name" value="NAD(P)-bd_dom_sf"/>
</dbReference>
<name>A0A1T4JRU8_PORCN</name>
<dbReference type="Pfam" id="PF00005">
    <property type="entry name" value="ABC_tran"/>
    <property type="match status" value="1"/>
</dbReference>
<dbReference type="EC" id="1.3.1.76" evidence="4"/>
<evidence type="ECO:0000256" key="5">
    <source>
        <dbReference type="ARBA" id="ARBA00022448"/>
    </source>
</evidence>
<dbReference type="GO" id="GO:0006824">
    <property type="term" value="P:cobalt ion transport"/>
    <property type="evidence" value="ECO:0007669"/>
    <property type="project" value="InterPro"/>
</dbReference>
<keyword evidence="15" id="KW-0627">Porphyrin biosynthesis</keyword>
<accession>A0A1T4JRU8</accession>
<keyword evidence="12" id="KW-0560">Oxidoreductase</keyword>
<dbReference type="NCBIfam" id="TIGR02454">
    <property type="entry name" value="ECF_T_CbiQ"/>
    <property type="match status" value="1"/>
</dbReference>
<dbReference type="CDD" id="cd16914">
    <property type="entry name" value="EcfT"/>
    <property type="match status" value="1"/>
</dbReference>